<sequence>MMLEVITYPNPLLRQISKPIENFDESLHQLLDAMYETMLNKNGVGISAIQVAKPIRALLICLPDEEGNQHKENLLEIINPEIIEKNGEILFNEGCLSVPEFYEEVKRYSSLKIHYQNRYGENLQLEANDYLAVALQHEIDHLNGILFIDKLSIIKRKKFEKELKQKRKS</sequence>
<dbReference type="eggNOG" id="COG0242">
    <property type="taxonomic scope" value="Bacteria"/>
</dbReference>
<dbReference type="Pfam" id="PF01327">
    <property type="entry name" value="Pep_deformylase"/>
    <property type="match status" value="1"/>
</dbReference>
<dbReference type="GO" id="GO:0042586">
    <property type="term" value="F:peptide deformylase activity"/>
    <property type="evidence" value="ECO:0007669"/>
    <property type="project" value="UniProtKB-UniRule"/>
</dbReference>
<dbReference type="InterPro" id="IPR023635">
    <property type="entry name" value="Peptide_deformylase"/>
</dbReference>
<feature type="binding site" evidence="2">
    <location>
        <position position="141"/>
    </location>
    <ligand>
        <name>Fe cation</name>
        <dbReference type="ChEBI" id="CHEBI:24875"/>
    </ligand>
</feature>
<evidence type="ECO:0000313" key="3">
    <source>
        <dbReference type="EMBL" id="EEQ63502.1"/>
    </source>
</evidence>
<gene>
    <name evidence="2 3" type="primary">def</name>
    <name evidence="3" type="ORF">HPMG_00959</name>
</gene>
<keyword evidence="4" id="KW-1185">Reference proteome</keyword>
<feature type="binding site" evidence="2">
    <location>
        <position position="137"/>
    </location>
    <ligand>
        <name>Fe cation</name>
        <dbReference type="ChEBI" id="CHEBI:24875"/>
    </ligand>
</feature>
<name>C5EZQ8_9HELI</name>
<dbReference type="NCBIfam" id="NF001159">
    <property type="entry name" value="PRK00150.1-3"/>
    <property type="match status" value="1"/>
</dbReference>
<keyword evidence="2" id="KW-0408">Iron</keyword>
<feature type="active site" evidence="2">
    <location>
        <position position="138"/>
    </location>
</feature>
<proteinExistence type="inferred from homology"/>
<evidence type="ECO:0000256" key="1">
    <source>
        <dbReference type="ARBA" id="ARBA00010759"/>
    </source>
</evidence>
<dbReference type="GO" id="GO:0006412">
    <property type="term" value="P:translation"/>
    <property type="evidence" value="ECO:0007669"/>
    <property type="project" value="UniProtKB-UniRule"/>
</dbReference>
<protein>
    <recommendedName>
        <fullName evidence="2">Peptide deformylase</fullName>
        <shortName evidence="2">PDF</shortName>
        <ecNumber evidence="2">3.5.1.88</ecNumber>
    </recommendedName>
    <alternativeName>
        <fullName evidence="2">Polypeptide deformylase</fullName>
    </alternativeName>
</protein>
<dbReference type="InterPro" id="IPR036821">
    <property type="entry name" value="Peptide_deformylase_sf"/>
</dbReference>
<dbReference type="GO" id="GO:0046872">
    <property type="term" value="F:metal ion binding"/>
    <property type="evidence" value="ECO:0007669"/>
    <property type="project" value="UniProtKB-KW"/>
</dbReference>
<dbReference type="HAMAP" id="MF_00163">
    <property type="entry name" value="Pep_deformylase"/>
    <property type="match status" value="1"/>
</dbReference>
<dbReference type="SUPFAM" id="SSF56420">
    <property type="entry name" value="Peptide deformylase"/>
    <property type="match status" value="1"/>
</dbReference>
<dbReference type="NCBIfam" id="TIGR00079">
    <property type="entry name" value="pept_deformyl"/>
    <property type="match status" value="1"/>
</dbReference>
<dbReference type="HOGENOM" id="CLU_061901_2_0_7"/>
<dbReference type="PIRSF" id="PIRSF004749">
    <property type="entry name" value="Pep_def"/>
    <property type="match status" value="1"/>
</dbReference>
<dbReference type="PANTHER" id="PTHR10458:SF22">
    <property type="entry name" value="PEPTIDE DEFORMYLASE"/>
    <property type="match status" value="1"/>
</dbReference>
<dbReference type="CDD" id="cd00487">
    <property type="entry name" value="Pep_deformylase"/>
    <property type="match status" value="1"/>
</dbReference>
<keyword evidence="2" id="KW-0648">Protein biosynthesis</keyword>
<evidence type="ECO:0000313" key="4">
    <source>
        <dbReference type="Proteomes" id="UP000003953"/>
    </source>
</evidence>
<comment type="catalytic activity">
    <reaction evidence="2">
        <text>N-terminal N-formyl-L-methionyl-[peptide] + H2O = N-terminal L-methionyl-[peptide] + formate</text>
        <dbReference type="Rhea" id="RHEA:24420"/>
        <dbReference type="Rhea" id="RHEA-COMP:10639"/>
        <dbReference type="Rhea" id="RHEA-COMP:10640"/>
        <dbReference type="ChEBI" id="CHEBI:15377"/>
        <dbReference type="ChEBI" id="CHEBI:15740"/>
        <dbReference type="ChEBI" id="CHEBI:49298"/>
        <dbReference type="ChEBI" id="CHEBI:64731"/>
        <dbReference type="EC" id="3.5.1.88"/>
    </reaction>
</comment>
<keyword evidence="2" id="KW-0479">Metal-binding</keyword>
<reference evidence="4" key="1">
    <citation type="journal article" date="2014" name="Genome Announc.">
        <title>Draft genome sequences of six enterohepatic helicobacter species isolated from humans and one from rhesus macaques.</title>
        <authorList>
            <person name="Shen Z."/>
            <person name="Sheh A."/>
            <person name="Young S.K."/>
            <person name="Abouelliel A."/>
            <person name="Ward D.V."/>
            <person name="Earl A.M."/>
            <person name="Fox J.G."/>
        </authorList>
    </citation>
    <scope>NUCLEOTIDE SEQUENCE [LARGE SCALE GENOMIC DNA]</scope>
    <source>
        <strain evidence="4">MIT 98-5489</strain>
    </source>
</reference>
<dbReference type="Gene3D" id="3.90.45.10">
    <property type="entry name" value="Peptide deformylase"/>
    <property type="match status" value="1"/>
</dbReference>
<dbReference type="EMBL" id="DS990443">
    <property type="protein sequence ID" value="EEQ63502.1"/>
    <property type="molecule type" value="Genomic_DNA"/>
</dbReference>
<keyword evidence="2 3" id="KW-0378">Hydrolase</keyword>
<comment type="cofactor">
    <cofactor evidence="2">
        <name>Fe(2+)</name>
        <dbReference type="ChEBI" id="CHEBI:29033"/>
    </cofactor>
    <text evidence="2">Binds 1 Fe(2+) ion.</text>
</comment>
<dbReference type="PANTHER" id="PTHR10458">
    <property type="entry name" value="PEPTIDE DEFORMYLASE"/>
    <property type="match status" value="1"/>
</dbReference>
<accession>C5EZQ8</accession>
<dbReference type="Proteomes" id="UP000003953">
    <property type="component" value="Unassembled WGS sequence"/>
</dbReference>
<feature type="binding site" evidence="2">
    <location>
        <position position="95"/>
    </location>
    <ligand>
        <name>Fe cation</name>
        <dbReference type="ChEBI" id="CHEBI:24875"/>
    </ligand>
</feature>
<dbReference type="PRINTS" id="PR01576">
    <property type="entry name" value="PDEFORMYLASE"/>
</dbReference>
<dbReference type="EC" id="3.5.1.88" evidence="2"/>
<dbReference type="AlphaFoldDB" id="C5EZQ8"/>
<evidence type="ECO:0000256" key="2">
    <source>
        <dbReference type="HAMAP-Rule" id="MF_00163"/>
    </source>
</evidence>
<organism evidence="3 4">
    <name type="scientific">Helicobacter pullorum MIT 98-5489</name>
    <dbReference type="NCBI Taxonomy" id="537972"/>
    <lineage>
        <taxon>Bacteria</taxon>
        <taxon>Pseudomonadati</taxon>
        <taxon>Campylobacterota</taxon>
        <taxon>Epsilonproteobacteria</taxon>
        <taxon>Campylobacterales</taxon>
        <taxon>Helicobacteraceae</taxon>
        <taxon>Helicobacter</taxon>
    </lineage>
</organism>
<comment type="similarity">
    <text evidence="1 2">Belongs to the polypeptide deformylase family.</text>
</comment>
<comment type="function">
    <text evidence="2">Removes the formyl group from the N-terminal Met of newly synthesized proteins. Requires at least a dipeptide for an efficient rate of reaction. N-terminal L-methionine is a prerequisite for activity but the enzyme has broad specificity at other positions.</text>
</comment>